<keyword evidence="2 4" id="KW-0169">Cobalamin biosynthesis</keyword>
<keyword evidence="3 4" id="KW-0315">Glutamine amidotransferase</keyword>
<comment type="function">
    <text evidence="4">Catalyzes amidations at positions B, D, E, and G on adenosylcobyrinic A,C-diamide. NH(2) groups are provided by glutamine, and one molecule of ATP is hydrogenolyzed for each amidation.</text>
</comment>
<dbReference type="InterPro" id="IPR002586">
    <property type="entry name" value="CobQ/CobB/MinD/ParA_Nub-bd_dom"/>
</dbReference>
<dbReference type="Proteomes" id="UP000095743">
    <property type="component" value="Chromosome"/>
</dbReference>
<proteinExistence type="inferred from homology"/>
<dbReference type="Pfam" id="PF07685">
    <property type="entry name" value="GATase_3"/>
    <property type="match status" value="1"/>
</dbReference>
<dbReference type="InterPro" id="IPR004459">
    <property type="entry name" value="CobQ_synth"/>
</dbReference>
<dbReference type="NCBIfam" id="TIGR00313">
    <property type="entry name" value="cobQ"/>
    <property type="match status" value="1"/>
</dbReference>
<comment type="similarity">
    <text evidence="4">Belongs to the CobB/CobQ family. CobQ subfamily.</text>
</comment>
<dbReference type="GO" id="GO:0015420">
    <property type="term" value="F:ABC-type vitamin B12 transporter activity"/>
    <property type="evidence" value="ECO:0007669"/>
    <property type="project" value="UniProtKB-UniRule"/>
</dbReference>
<evidence type="ECO:0000256" key="3">
    <source>
        <dbReference type="ARBA" id="ARBA00022962"/>
    </source>
</evidence>
<evidence type="ECO:0000256" key="2">
    <source>
        <dbReference type="ARBA" id="ARBA00022573"/>
    </source>
</evidence>
<protein>
    <recommendedName>
        <fullName evidence="4">Cobyric acid synthase</fullName>
    </recommendedName>
</protein>
<feature type="active site" evidence="4">
    <location>
        <position position="445"/>
    </location>
</feature>
<evidence type="ECO:0000256" key="4">
    <source>
        <dbReference type="HAMAP-Rule" id="MF_00028"/>
    </source>
</evidence>
<dbReference type="CDD" id="cd05389">
    <property type="entry name" value="CobQ_N"/>
    <property type="match status" value="1"/>
</dbReference>
<feature type="domain" description="CobQ/CobB/MinD/ParA nucleotide binding" evidence="5">
    <location>
        <begin position="6"/>
        <end position="227"/>
    </location>
</feature>
<dbReference type="PROSITE" id="PS51274">
    <property type="entry name" value="GATASE_COBBQ"/>
    <property type="match status" value="1"/>
</dbReference>
<evidence type="ECO:0000313" key="7">
    <source>
        <dbReference type="EMBL" id="AOT72378.1"/>
    </source>
</evidence>
<dbReference type="Gene3D" id="3.40.50.300">
    <property type="entry name" value="P-loop containing nucleotide triphosphate hydrolases"/>
    <property type="match status" value="1"/>
</dbReference>
<evidence type="ECO:0000313" key="8">
    <source>
        <dbReference type="Proteomes" id="UP000095743"/>
    </source>
</evidence>
<dbReference type="EMBL" id="CP017269">
    <property type="protein sequence ID" value="AOT72378.1"/>
    <property type="molecule type" value="Genomic_DNA"/>
</dbReference>
<name>A0A1D8GN82_9FIRM</name>
<evidence type="ECO:0000256" key="1">
    <source>
        <dbReference type="ARBA" id="ARBA00004953"/>
    </source>
</evidence>
<comment type="pathway">
    <text evidence="1 4">Cofactor biosynthesis; adenosylcobalamin biosynthesis.</text>
</comment>
<dbReference type="SUPFAM" id="SSF52540">
    <property type="entry name" value="P-loop containing nucleoside triphosphate hydrolases"/>
    <property type="match status" value="1"/>
</dbReference>
<dbReference type="CDD" id="cd01750">
    <property type="entry name" value="GATase1_CobQ"/>
    <property type="match status" value="1"/>
</dbReference>
<dbReference type="STRING" id="1424294.Gferi_24205"/>
<dbReference type="KEGG" id="gfe:Gferi_24205"/>
<dbReference type="SUPFAM" id="SSF52317">
    <property type="entry name" value="Class I glutamine amidotransferase-like"/>
    <property type="match status" value="1"/>
</dbReference>
<gene>
    <name evidence="4" type="primary">cobQ</name>
    <name evidence="7" type="ORF">Gferi_24205</name>
</gene>
<dbReference type="GO" id="GO:0003824">
    <property type="term" value="F:catalytic activity"/>
    <property type="evidence" value="ECO:0007669"/>
    <property type="project" value="InterPro"/>
</dbReference>
<dbReference type="InterPro" id="IPR027417">
    <property type="entry name" value="P-loop_NTPase"/>
</dbReference>
<dbReference type="PANTHER" id="PTHR21343">
    <property type="entry name" value="DETHIOBIOTIN SYNTHETASE"/>
    <property type="match status" value="1"/>
</dbReference>
<evidence type="ECO:0000259" key="5">
    <source>
        <dbReference type="Pfam" id="PF01656"/>
    </source>
</evidence>
<dbReference type="InterPro" id="IPR029062">
    <property type="entry name" value="Class_I_gatase-like"/>
</dbReference>
<dbReference type="PANTHER" id="PTHR21343:SF1">
    <property type="entry name" value="COBYRIC ACID SYNTHASE"/>
    <property type="match status" value="1"/>
</dbReference>
<dbReference type="InterPro" id="IPR047045">
    <property type="entry name" value="CobQ_N"/>
</dbReference>
<evidence type="ECO:0000259" key="6">
    <source>
        <dbReference type="Pfam" id="PF07685"/>
    </source>
</evidence>
<dbReference type="UniPathway" id="UPA00148"/>
<dbReference type="GO" id="GO:0009236">
    <property type="term" value="P:cobalamin biosynthetic process"/>
    <property type="evidence" value="ECO:0007669"/>
    <property type="project" value="UniProtKB-UniRule"/>
</dbReference>
<dbReference type="InterPro" id="IPR011698">
    <property type="entry name" value="GATase_3"/>
</dbReference>
<dbReference type="Pfam" id="PF01656">
    <property type="entry name" value="CbiA"/>
    <property type="match status" value="1"/>
</dbReference>
<dbReference type="RefSeq" id="WP_069980687.1">
    <property type="nucleotide sequence ID" value="NZ_CP017269.1"/>
</dbReference>
<feature type="domain" description="CobB/CobQ-like glutamine amidotransferase" evidence="6">
    <location>
        <begin position="253"/>
        <end position="450"/>
    </location>
</feature>
<dbReference type="Gene3D" id="3.40.50.880">
    <property type="match status" value="1"/>
</dbReference>
<dbReference type="NCBIfam" id="NF001989">
    <property type="entry name" value="PRK00784.1"/>
    <property type="match status" value="1"/>
</dbReference>
<dbReference type="HAMAP" id="MF_00028">
    <property type="entry name" value="CobQ"/>
    <property type="match status" value="1"/>
</dbReference>
<organism evidence="7 8">
    <name type="scientific">Geosporobacter ferrireducens</name>
    <dbReference type="NCBI Taxonomy" id="1424294"/>
    <lineage>
        <taxon>Bacteria</taxon>
        <taxon>Bacillati</taxon>
        <taxon>Bacillota</taxon>
        <taxon>Clostridia</taxon>
        <taxon>Peptostreptococcales</taxon>
        <taxon>Thermotaleaceae</taxon>
        <taxon>Geosporobacter</taxon>
    </lineage>
</organism>
<feature type="active site" description="Nucleophile" evidence="4">
    <location>
        <position position="332"/>
    </location>
</feature>
<accession>A0A1D8GN82</accession>
<keyword evidence="8" id="KW-1185">Reference proteome</keyword>
<dbReference type="AlphaFoldDB" id="A0A1D8GN82"/>
<reference evidence="7 8" key="1">
    <citation type="submission" date="2016-09" db="EMBL/GenBank/DDBJ databases">
        <title>Genomic analysis reveals versatility of anaerobic energy metabolism of Geosporobacter ferrireducens IRF9 of phylum Firmicutes.</title>
        <authorList>
            <person name="Kim S.-J."/>
        </authorList>
    </citation>
    <scope>NUCLEOTIDE SEQUENCE [LARGE SCALE GENOMIC DNA]</scope>
    <source>
        <strain evidence="7 8">IRF9</strain>
    </source>
</reference>
<sequence length="509" mass="56642">MKNKKLMFQGTASSVGKSLLTAAFCRIFQQDGHRVAPFKSQNMALNSYITRAGLEMGRAQVVQAEAACVEADVRMNPVLLKPTSDKKCQVVLNGKVYKNMTAMEYHAFKPELAQMIKETFDSLAADHDIIVLEGAGSPAEINLRENDLVNMGMAEMADAPVILIGDIDRGGVFASLAGTMMLLTEEERCRVKGIIINKFRGDVEILKPGIQMLEDIVKIPVLGVIPYYNVQIEDEDSLAERFYTQKRQEGQIKVEVLYLPHVSNFTDFNVFETQEDVQLRYVMRGEKIGDPDILIIPGSKNTIEDLLYLKETGLEEQILKLHRDGKLIVGICGGYQMLGKQLHDPYGTESAIEEMNGLGLLDVETVFELEKVTTQVDARIIPQLPGVLEGTQGMIVSGYEIHMGKTTLGSDCIVMNQITNSLGESVDLKDGCVNVEGNVMGTYIHGIFDNIPFTRKVLNNIRKSKGLDEKESTTESFHAFKEAEYNKLAQIVRENIDMEKIYGILNGEQ</sequence>
<dbReference type="InterPro" id="IPR033949">
    <property type="entry name" value="CobQ_GATase1"/>
</dbReference>